<accession>A0ABX0VDL5</accession>
<organism evidence="1 2">
    <name type="scientific">Microvirga terricola</name>
    <dbReference type="NCBI Taxonomy" id="2719797"/>
    <lineage>
        <taxon>Bacteria</taxon>
        <taxon>Pseudomonadati</taxon>
        <taxon>Pseudomonadota</taxon>
        <taxon>Alphaproteobacteria</taxon>
        <taxon>Hyphomicrobiales</taxon>
        <taxon>Methylobacteriaceae</taxon>
        <taxon>Microvirga</taxon>
    </lineage>
</organism>
<gene>
    <name evidence="1" type="ORF">HB375_07390</name>
</gene>
<evidence type="ECO:0000313" key="2">
    <source>
        <dbReference type="Proteomes" id="UP000707352"/>
    </source>
</evidence>
<name>A0ABX0VDL5_9HYPH</name>
<reference evidence="1 2" key="1">
    <citation type="submission" date="2020-03" db="EMBL/GenBank/DDBJ databases">
        <title>The genome sequence of Microvirga sp. c23x22.</title>
        <authorList>
            <person name="Zhang X."/>
        </authorList>
    </citation>
    <scope>NUCLEOTIDE SEQUENCE [LARGE SCALE GENOMIC DNA]</scope>
    <source>
        <strain evidence="2">c23x22</strain>
    </source>
</reference>
<dbReference type="RefSeq" id="WP_167672319.1">
    <property type="nucleotide sequence ID" value="NZ_JAATJS010000002.1"/>
</dbReference>
<sequence length="74" mass="8180">MTTAVFAPSLASGIQTSSGASTVIKRFVNALVESRIRSAEIEMRRHRALIRDLGGRQDFAAQFLTQDDVLPYKL</sequence>
<comment type="caution">
    <text evidence="1">The sequence shown here is derived from an EMBL/GenBank/DDBJ whole genome shotgun (WGS) entry which is preliminary data.</text>
</comment>
<keyword evidence="2" id="KW-1185">Reference proteome</keyword>
<dbReference type="Proteomes" id="UP000707352">
    <property type="component" value="Unassembled WGS sequence"/>
</dbReference>
<proteinExistence type="predicted"/>
<evidence type="ECO:0000313" key="1">
    <source>
        <dbReference type="EMBL" id="NIX76441.1"/>
    </source>
</evidence>
<dbReference type="EMBL" id="JAATJS010000002">
    <property type="protein sequence ID" value="NIX76441.1"/>
    <property type="molecule type" value="Genomic_DNA"/>
</dbReference>
<protein>
    <submittedName>
        <fullName evidence="1">Uncharacterized protein</fullName>
    </submittedName>
</protein>